<evidence type="ECO:0000313" key="1">
    <source>
        <dbReference type="EMBL" id="KAF0682499.1"/>
    </source>
</evidence>
<reference evidence="1 2" key="1">
    <citation type="submission" date="2019-08" db="EMBL/GenBank/DDBJ databases">
        <title>Whole genome of Aphis craccivora.</title>
        <authorList>
            <person name="Voronova N.V."/>
            <person name="Shulinski R.S."/>
            <person name="Bandarenka Y.V."/>
            <person name="Zhorov D.G."/>
            <person name="Warner D."/>
        </authorList>
    </citation>
    <scope>NUCLEOTIDE SEQUENCE [LARGE SCALE GENOMIC DNA]</scope>
    <source>
        <strain evidence="1">180601</strain>
        <tissue evidence="1">Whole Body</tissue>
    </source>
</reference>
<protein>
    <recommendedName>
        <fullName evidence="3">ATP-dependent DNA helicase</fullName>
    </recommendedName>
</protein>
<dbReference type="EMBL" id="VUJU01017516">
    <property type="protein sequence ID" value="KAF0682499.1"/>
    <property type="molecule type" value="Genomic_DNA"/>
</dbReference>
<proteinExistence type="predicted"/>
<feature type="non-terminal residue" evidence="1">
    <location>
        <position position="67"/>
    </location>
</feature>
<dbReference type="OrthoDB" id="272985at2759"/>
<gene>
    <name evidence="1" type="ORF">FWK35_00035880</name>
</gene>
<comment type="caution">
    <text evidence="1">The sequence shown here is derived from an EMBL/GenBank/DDBJ whole genome shotgun (WGS) entry which is preliminary data.</text>
</comment>
<keyword evidence="2" id="KW-1185">Reference proteome</keyword>
<sequence>MSNLMHLIENVYPDLPNISTKTPSWFQERAILSPAHDQVNKINDTILLKFNAPTKMQRRRYIIQLNF</sequence>
<dbReference type="AlphaFoldDB" id="A0A6G0VJV1"/>
<accession>A0A6G0VJV1</accession>
<dbReference type="Proteomes" id="UP000478052">
    <property type="component" value="Unassembled WGS sequence"/>
</dbReference>
<organism evidence="1 2">
    <name type="scientific">Aphis craccivora</name>
    <name type="common">Cowpea aphid</name>
    <dbReference type="NCBI Taxonomy" id="307492"/>
    <lineage>
        <taxon>Eukaryota</taxon>
        <taxon>Metazoa</taxon>
        <taxon>Ecdysozoa</taxon>
        <taxon>Arthropoda</taxon>
        <taxon>Hexapoda</taxon>
        <taxon>Insecta</taxon>
        <taxon>Pterygota</taxon>
        <taxon>Neoptera</taxon>
        <taxon>Paraneoptera</taxon>
        <taxon>Hemiptera</taxon>
        <taxon>Sternorrhyncha</taxon>
        <taxon>Aphidomorpha</taxon>
        <taxon>Aphidoidea</taxon>
        <taxon>Aphididae</taxon>
        <taxon>Aphidini</taxon>
        <taxon>Aphis</taxon>
        <taxon>Aphis</taxon>
    </lineage>
</organism>
<evidence type="ECO:0008006" key="3">
    <source>
        <dbReference type="Google" id="ProtNLM"/>
    </source>
</evidence>
<evidence type="ECO:0000313" key="2">
    <source>
        <dbReference type="Proteomes" id="UP000478052"/>
    </source>
</evidence>
<name>A0A6G0VJV1_APHCR</name>